<sequence>MLFSLLYPLRDWFFGFNLLKYITFRSLMAFFTAFLLGMVIAPYFIRRFSQVGVKQSIREDGPETHHVKAGTPTMGGIFVMVAALLSILLWGMPVYYVWVTTLALVLFGLIGFFDDYLKVRFKNSKGIAEGVKFSLQVGVGLLLSVLVVLNPDPSQVLLFYVPIYDKPLFVWPMWLGIAFYVFTMVAFSNATNLSDGLDGLASGMGIILYIPFGIFAYVIGNAIAAQYLKFPYLPGAGELAVVIASWSSRFAGDGVGSVAAFVFQMDEAYFGNGKKDFSDGTYSSPF</sequence>
<evidence type="ECO:0000256" key="7">
    <source>
        <dbReference type="PIRSR" id="PIRSR600715-1"/>
    </source>
</evidence>
<evidence type="ECO:0000256" key="2">
    <source>
        <dbReference type="ARBA" id="ARBA00022519"/>
    </source>
</evidence>
<dbReference type="PANTHER" id="PTHR22926">
    <property type="entry name" value="PHOSPHO-N-ACETYLMURAMOYL-PENTAPEPTIDE-TRANSFERASE"/>
    <property type="match status" value="1"/>
</dbReference>
<dbReference type="Proteomes" id="UP001056539">
    <property type="component" value="Chromosome"/>
</dbReference>
<keyword evidence="3" id="KW-0808">Transferase</keyword>
<dbReference type="PROSITE" id="PS01347">
    <property type="entry name" value="MRAY_1"/>
    <property type="match status" value="1"/>
</dbReference>
<comment type="cofactor">
    <cofactor evidence="7">
        <name>Mg(2+)</name>
        <dbReference type="ChEBI" id="CHEBI:18420"/>
    </cofactor>
</comment>
<dbReference type="InterPro" id="IPR000715">
    <property type="entry name" value="Glycosyl_transferase_4"/>
</dbReference>
<gene>
    <name evidence="9" type="ORF">KDW03_08875</name>
</gene>
<keyword evidence="6 8" id="KW-0472">Membrane</keyword>
<dbReference type="GO" id="GO:0071555">
    <property type="term" value="P:cell wall organization"/>
    <property type="evidence" value="ECO:0007669"/>
    <property type="project" value="TreeGrafter"/>
</dbReference>
<keyword evidence="2" id="KW-0997">Cell inner membrane</keyword>
<evidence type="ECO:0000256" key="5">
    <source>
        <dbReference type="ARBA" id="ARBA00022989"/>
    </source>
</evidence>
<dbReference type="AlphaFoldDB" id="A0AAX3BBH3"/>
<name>A0AAX3BBH3_9SPIR</name>
<dbReference type="GO" id="GO:0046872">
    <property type="term" value="F:metal ion binding"/>
    <property type="evidence" value="ECO:0007669"/>
    <property type="project" value="UniProtKB-KW"/>
</dbReference>
<feature type="transmembrane region" description="Helical" evidence="8">
    <location>
        <begin position="133"/>
        <end position="149"/>
    </location>
</feature>
<keyword evidence="10" id="KW-1185">Reference proteome</keyword>
<evidence type="ECO:0000256" key="6">
    <source>
        <dbReference type="ARBA" id="ARBA00023136"/>
    </source>
</evidence>
<dbReference type="RefSeq" id="WP_271434729.1">
    <property type="nucleotide sequence ID" value="NZ_CP073355.1"/>
</dbReference>
<dbReference type="EMBL" id="CP073355">
    <property type="protein sequence ID" value="URA09595.1"/>
    <property type="molecule type" value="Genomic_DNA"/>
</dbReference>
<evidence type="ECO:0000313" key="10">
    <source>
        <dbReference type="Proteomes" id="UP001056539"/>
    </source>
</evidence>
<dbReference type="PROSITE" id="PS01348">
    <property type="entry name" value="MRAY_2"/>
    <property type="match status" value="1"/>
</dbReference>
<proteinExistence type="predicted"/>
<dbReference type="PANTHER" id="PTHR22926:SF5">
    <property type="entry name" value="PHOSPHO-N-ACETYLMURAMOYL-PENTAPEPTIDE-TRANSFERASE HOMOLOG"/>
    <property type="match status" value="1"/>
</dbReference>
<reference evidence="9" key="1">
    <citation type="submission" date="2021-04" db="EMBL/GenBank/DDBJ databases">
        <authorList>
            <person name="Postec A."/>
        </authorList>
    </citation>
    <scope>NUCLEOTIDE SEQUENCE</scope>
    <source>
        <strain evidence="9">F1F22</strain>
    </source>
</reference>
<feature type="transmembrane region" description="Helical" evidence="8">
    <location>
        <begin position="66"/>
        <end position="89"/>
    </location>
</feature>
<keyword evidence="4 8" id="KW-0812">Transmembrane</keyword>
<feature type="transmembrane region" description="Helical" evidence="8">
    <location>
        <begin position="22"/>
        <end position="45"/>
    </location>
</feature>
<keyword evidence="7" id="KW-0460">Magnesium</keyword>
<feature type="binding site" evidence="7">
    <location>
        <position position="192"/>
    </location>
    <ligand>
        <name>Mg(2+)</name>
        <dbReference type="ChEBI" id="CHEBI:18420"/>
    </ligand>
</feature>
<feature type="transmembrane region" description="Helical" evidence="8">
    <location>
        <begin position="199"/>
        <end position="219"/>
    </location>
</feature>
<evidence type="ECO:0008006" key="11">
    <source>
        <dbReference type="Google" id="ProtNLM"/>
    </source>
</evidence>
<dbReference type="GO" id="GO:0008963">
    <property type="term" value="F:phospho-N-acetylmuramoyl-pentapeptide-transferase activity"/>
    <property type="evidence" value="ECO:0007669"/>
    <property type="project" value="TreeGrafter"/>
</dbReference>
<evidence type="ECO:0000256" key="3">
    <source>
        <dbReference type="ARBA" id="ARBA00022679"/>
    </source>
</evidence>
<dbReference type="Pfam" id="PF10555">
    <property type="entry name" value="MraY_sig1"/>
    <property type="match status" value="1"/>
</dbReference>
<protein>
    <recommendedName>
        <fullName evidence="11">Phospho-N-acetylmuramoyl-pentapeptide-transferase</fullName>
    </recommendedName>
</protein>
<evidence type="ECO:0000256" key="8">
    <source>
        <dbReference type="SAM" id="Phobius"/>
    </source>
</evidence>
<feature type="transmembrane region" description="Helical" evidence="8">
    <location>
        <begin position="95"/>
        <end position="113"/>
    </location>
</feature>
<evidence type="ECO:0000313" key="9">
    <source>
        <dbReference type="EMBL" id="URA09595.1"/>
    </source>
</evidence>
<keyword evidence="7" id="KW-0479">Metal-binding</keyword>
<comment type="subcellular location">
    <subcellularLocation>
        <location evidence="1">Membrane</location>
        <topology evidence="1">Multi-pass membrane protein</topology>
    </subcellularLocation>
</comment>
<dbReference type="InterPro" id="IPR018480">
    <property type="entry name" value="PNAcMuramoyl-5peptid_Trfase_CS"/>
</dbReference>
<dbReference type="GO" id="GO:0005886">
    <property type="term" value="C:plasma membrane"/>
    <property type="evidence" value="ECO:0007669"/>
    <property type="project" value="TreeGrafter"/>
</dbReference>
<reference evidence="9" key="2">
    <citation type="submission" date="2022-06" db="EMBL/GenBank/DDBJ databases">
        <title>Thermospira aquatica gen. nov., sp. nov.</title>
        <authorList>
            <person name="Ben Ali Gam Z."/>
            <person name="Labat M."/>
        </authorList>
    </citation>
    <scope>NUCLEOTIDE SEQUENCE</scope>
    <source>
        <strain evidence="9">F1F22</strain>
    </source>
</reference>
<keyword evidence="2" id="KW-1003">Cell membrane</keyword>
<dbReference type="Pfam" id="PF00953">
    <property type="entry name" value="Glycos_transf_4"/>
    <property type="match status" value="1"/>
</dbReference>
<evidence type="ECO:0000256" key="1">
    <source>
        <dbReference type="ARBA" id="ARBA00004141"/>
    </source>
</evidence>
<dbReference type="KEGG" id="taqu:KDW03_08875"/>
<organism evidence="9 10">
    <name type="scientific">Thermospira aquatica</name>
    <dbReference type="NCBI Taxonomy" id="2828656"/>
    <lineage>
        <taxon>Bacteria</taxon>
        <taxon>Pseudomonadati</taxon>
        <taxon>Spirochaetota</taxon>
        <taxon>Spirochaetia</taxon>
        <taxon>Brevinematales</taxon>
        <taxon>Thermospiraceae</taxon>
        <taxon>Thermospira</taxon>
    </lineage>
</organism>
<dbReference type="GO" id="GO:0044038">
    <property type="term" value="P:cell wall macromolecule biosynthetic process"/>
    <property type="evidence" value="ECO:0007669"/>
    <property type="project" value="TreeGrafter"/>
</dbReference>
<accession>A0AAX3BBH3</accession>
<keyword evidence="5 8" id="KW-1133">Transmembrane helix</keyword>
<feature type="transmembrane region" description="Helical" evidence="8">
    <location>
        <begin position="169"/>
        <end position="187"/>
    </location>
</feature>
<evidence type="ECO:0000256" key="4">
    <source>
        <dbReference type="ARBA" id="ARBA00022692"/>
    </source>
</evidence>